<dbReference type="Proteomes" id="UP001500121">
    <property type="component" value="Unassembled WGS sequence"/>
</dbReference>
<protein>
    <submittedName>
        <fullName evidence="1">Uncharacterized protein</fullName>
    </submittedName>
</protein>
<gene>
    <name evidence="1" type="ORF">GCM10025783_30780</name>
</gene>
<sequence>MERFAQHYRGRHAPEDALWWTHHLHRQGPSSAQPPRSVLAELVTALRASGLLALADELEALGDVLLEADAQHAAAALERSSR</sequence>
<accession>A0ABP8ZFU5</accession>
<proteinExistence type="predicted"/>
<evidence type="ECO:0000313" key="2">
    <source>
        <dbReference type="Proteomes" id="UP001500121"/>
    </source>
</evidence>
<dbReference type="RefSeq" id="WP_345482234.1">
    <property type="nucleotide sequence ID" value="NZ_BAABLP010000009.1"/>
</dbReference>
<reference evidence="2" key="1">
    <citation type="journal article" date="2019" name="Int. J. Syst. Evol. Microbiol.">
        <title>The Global Catalogue of Microorganisms (GCM) 10K type strain sequencing project: providing services to taxonomists for standard genome sequencing and annotation.</title>
        <authorList>
            <consortium name="The Broad Institute Genomics Platform"/>
            <consortium name="The Broad Institute Genome Sequencing Center for Infectious Disease"/>
            <person name="Wu L."/>
            <person name="Ma J."/>
        </authorList>
    </citation>
    <scope>NUCLEOTIDE SEQUENCE [LARGE SCALE GENOMIC DNA]</scope>
    <source>
        <strain evidence="2">JCM 19015</strain>
    </source>
</reference>
<evidence type="ECO:0000313" key="1">
    <source>
        <dbReference type="EMBL" id="GAA4755495.1"/>
    </source>
</evidence>
<keyword evidence="2" id="KW-1185">Reference proteome</keyword>
<name>A0ABP8ZFU5_9MICO</name>
<dbReference type="EMBL" id="BAABLP010000009">
    <property type="protein sequence ID" value="GAA4755495.1"/>
    <property type="molecule type" value="Genomic_DNA"/>
</dbReference>
<organism evidence="1 2">
    <name type="scientific">Amnibacterium soli</name>
    <dbReference type="NCBI Taxonomy" id="1282736"/>
    <lineage>
        <taxon>Bacteria</taxon>
        <taxon>Bacillati</taxon>
        <taxon>Actinomycetota</taxon>
        <taxon>Actinomycetes</taxon>
        <taxon>Micrococcales</taxon>
        <taxon>Microbacteriaceae</taxon>
        <taxon>Amnibacterium</taxon>
    </lineage>
</organism>
<comment type="caution">
    <text evidence="1">The sequence shown here is derived from an EMBL/GenBank/DDBJ whole genome shotgun (WGS) entry which is preliminary data.</text>
</comment>